<evidence type="ECO:0000313" key="2">
    <source>
        <dbReference type="Proteomes" id="UP001178507"/>
    </source>
</evidence>
<keyword evidence="2" id="KW-1185">Reference proteome</keyword>
<dbReference type="AlphaFoldDB" id="A0AA36JJF2"/>
<reference evidence="1" key="1">
    <citation type="submission" date="2023-08" db="EMBL/GenBank/DDBJ databases">
        <authorList>
            <person name="Chen Y."/>
            <person name="Shah S."/>
            <person name="Dougan E. K."/>
            <person name="Thang M."/>
            <person name="Chan C."/>
        </authorList>
    </citation>
    <scope>NUCLEOTIDE SEQUENCE</scope>
</reference>
<name>A0AA36JJF2_9DINO</name>
<sequence length="241" mass="27802">MAAADEPKGEVVPKPVVVRVCSHAHLEQYDGLRKSVSFSHRKFNPHKLPPDMLRVYTSLKERFDEEYALLFVFNMQTAMEMHRAWNMTLLTTRTLKKCSEMVGLNMTWELGVIKLKFFMEDGDFELQRKVPYDYDSEFQDMFMRIAAALYNGHMTVHEALLFQEEAKEGKHTAKSGLFIRDYPGRLIVLPAMSSTCAVIFFGGTETWNKSKGVVWSFHRARVRFGPSCWLASVLVFISLRS</sequence>
<evidence type="ECO:0000313" key="1">
    <source>
        <dbReference type="EMBL" id="CAJ1406721.1"/>
    </source>
</evidence>
<dbReference type="Proteomes" id="UP001178507">
    <property type="component" value="Unassembled WGS sequence"/>
</dbReference>
<gene>
    <name evidence="1" type="ORF">EVOR1521_LOCUS28611</name>
</gene>
<comment type="caution">
    <text evidence="1">The sequence shown here is derived from an EMBL/GenBank/DDBJ whole genome shotgun (WGS) entry which is preliminary data.</text>
</comment>
<organism evidence="1 2">
    <name type="scientific">Effrenium voratum</name>
    <dbReference type="NCBI Taxonomy" id="2562239"/>
    <lineage>
        <taxon>Eukaryota</taxon>
        <taxon>Sar</taxon>
        <taxon>Alveolata</taxon>
        <taxon>Dinophyceae</taxon>
        <taxon>Suessiales</taxon>
        <taxon>Symbiodiniaceae</taxon>
        <taxon>Effrenium</taxon>
    </lineage>
</organism>
<dbReference type="EMBL" id="CAUJNA010003643">
    <property type="protein sequence ID" value="CAJ1406721.1"/>
    <property type="molecule type" value="Genomic_DNA"/>
</dbReference>
<protein>
    <submittedName>
        <fullName evidence="1">Uncharacterized protein</fullName>
    </submittedName>
</protein>
<accession>A0AA36JJF2</accession>
<proteinExistence type="predicted"/>